<dbReference type="OMA" id="MWHSLSC"/>
<reference evidence="3" key="2">
    <citation type="submission" date="2025-08" db="UniProtKB">
        <authorList>
            <consortium name="Ensembl"/>
        </authorList>
    </citation>
    <scope>IDENTIFICATION</scope>
</reference>
<dbReference type="GeneTree" id="ENSGT00950000182866"/>
<organism evidence="3 4">
    <name type="scientific">Pygocentrus nattereri</name>
    <name type="common">Red-bellied piranha</name>
    <dbReference type="NCBI Taxonomy" id="42514"/>
    <lineage>
        <taxon>Eukaryota</taxon>
        <taxon>Metazoa</taxon>
        <taxon>Chordata</taxon>
        <taxon>Craniata</taxon>
        <taxon>Vertebrata</taxon>
        <taxon>Euteleostomi</taxon>
        <taxon>Actinopterygii</taxon>
        <taxon>Neopterygii</taxon>
        <taxon>Teleostei</taxon>
        <taxon>Ostariophysi</taxon>
        <taxon>Characiformes</taxon>
        <taxon>Characoidei</taxon>
        <taxon>Pygocentrus</taxon>
    </lineage>
</organism>
<evidence type="ECO:0000313" key="4">
    <source>
        <dbReference type="Proteomes" id="UP001501920"/>
    </source>
</evidence>
<dbReference type="Pfam" id="PF24536">
    <property type="entry name" value="NXPE4_C"/>
    <property type="match status" value="1"/>
</dbReference>
<evidence type="ECO:0000313" key="3">
    <source>
        <dbReference type="Ensembl" id="ENSPNAP00000027592.2"/>
    </source>
</evidence>
<reference evidence="3" key="3">
    <citation type="submission" date="2025-09" db="UniProtKB">
        <authorList>
            <consortium name="Ensembl"/>
        </authorList>
    </citation>
    <scope>IDENTIFICATION</scope>
</reference>
<dbReference type="Pfam" id="PF06312">
    <property type="entry name" value="Neurexophilin"/>
    <property type="match status" value="1"/>
</dbReference>
<keyword evidence="4" id="KW-1185">Reference proteome</keyword>
<protein>
    <recommendedName>
        <fullName evidence="2">NXPE C-terminal domain-containing protein</fullName>
    </recommendedName>
</protein>
<dbReference type="GO" id="GO:0007399">
    <property type="term" value="P:nervous system development"/>
    <property type="evidence" value="ECO:0007669"/>
    <property type="project" value="UniProtKB-ARBA"/>
</dbReference>
<dbReference type="PANTHER" id="PTHR16165">
    <property type="entry name" value="NXPE FAMILY MEMBER"/>
    <property type="match status" value="1"/>
</dbReference>
<dbReference type="Gene3D" id="2.60.40.10">
    <property type="entry name" value="Immunoglobulins"/>
    <property type="match status" value="1"/>
</dbReference>
<name>A0A3B4DT97_PYGNA</name>
<dbReference type="InterPro" id="IPR057106">
    <property type="entry name" value="NXPE4_C"/>
</dbReference>
<dbReference type="Proteomes" id="UP001501920">
    <property type="component" value="Chromosome 14"/>
</dbReference>
<dbReference type="AlphaFoldDB" id="A0A3B4DT97"/>
<reference evidence="3 4" key="1">
    <citation type="submission" date="2020-10" db="EMBL/GenBank/DDBJ databases">
        <title>Pygocentrus nattereri (red-bellied piranha) genome, fPygNat1, primary haplotype.</title>
        <authorList>
            <person name="Myers G."/>
            <person name="Meyer A."/>
            <person name="Karagic N."/>
            <person name="Pippel M."/>
            <person name="Winkler S."/>
            <person name="Tracey A."/>
            <person name="Wood J."/>
            <person name="Formenti G."/>
            <person name="Howe K."/>
            <person name="Fedrigo O."/>
            <person name="Jarvis E.D."/>
        </authorList>
    </citation>
    <scope>NUCLEOTIDE SEQUENCE [LARGE SCALE GENOMIC DNA]</scope>
</reference>
<comment type="similarity">
    <text evidence="1">Belongs to the NXPE family.</text>
</comment>
<accession>A0A3B4DT97</accession>
<feature type="domain" description="NXPE C-terminal" evidence="2">
    <location>
        <begin position="278"/>
        <end position="498"/>
    </location>
</feature>
<dbReference type="InterPro" id="IPR014756">
    <property type="entry name" value="Ig_E-set"/>
</dbReference>
<dbReference type="InterPro" id="IPR026845">
    <property type="entry name" value="NXPH/NXPE"/>
</dbReference>
<evidence type="ECO:0000256" key="1">
    <source>
        <dbReference type="ARBA" id="ARBA00005431"/>
    </source>
</evidence>
<dbReference type="SUPFAM" id="SSF81296">
    <property type="entry name" value="E set domains"/>
    <property type="match status" value="1"/>
</dbReference>
<dbReference type="InterPro" id="IPR013783">
    <property type="entry name" value="Ig-like_fold"/>
</dbReference>
<proteinExistence type="inferred from homology"/>
<evidence type="ECO:0000259" key="2">
    <source>
        <dbReference type="Pfam" id="PF24536"/>
    </source>
</evidence>
<sequence>KKIFCVTFIVDLVLQKRLSVCSNNSTVSQSDSAHSSTNDPTFISPEELQTIEKALKWPAPPTSMIAANQTTSPYTTSYDLQNPRTSYSVGDIITVVITARDGLKNSKTYGGDFFQAKLFNTKLKASVYGEVTDHHNGTYTATFKLLWEGQAKVSIRLIHSSEAVQVLLRHRERDPDKVFFVGVFRGVDHQEKVVCNAQRSERLLKASQCCCEYKHPISGELWFCHRPSYLPCSAWVDHGMGGYQAQLSKLDSTLLHSVKCVPGLDTPSPAGFYLHDTWTSLMCHAQSFPTANQIASCLKDKQVLMMGDSTLRQWFEYLLKTVPTLKKLNLYTSAQSGPLEAVDTCNNIRLVWRAHGLPIRTFMVPRADLHYIASEVDALAGGQHSVVVFTIWAHFTTFPLYTYLKRLAGIRRAIQALLQRAPQTLVLIKSANTGYKDIYGSDWLSWQLDCALRVMFRELPVVIIDVWQMTSCHYSPDNIHPSHEVIKNEVDLFLSFVCPI</sequence>
<dbReference type="PANTHER" id="PTHR16165:SF23">
    <property type="entry name" value="NEUREXOPHILIN AND PC-ESTERASE DOMAIN FAMILY, MEMBER 5"/>
    <property type="match status" value="1"/>
</dbReference>
<dbReference type="Ensembl" id="ENSPNAT00000002154.2">
    <property type="protein sequence ID" value="ENSPNAP00000027592.2"/>
    <property type="gene ID" value="ENSPNAG00000013114.2"/>
</dbReference>